<protein>
    <submittedName>
        <fullName evidence="2">Uncharacterized protein</fullName>
    </submittedName>
</protein>
<reference evidence="2" key="1">
    <citation type="submission" date="2020-05" db="EMBL/GenBank/DDBJ databases">
        <authorList>
            <person name="Chiriac C."/>
            <person name="Salcher M."/>
            <person name="Ghai R."/>
            <person name="Kavagutti S V."/>
        </authorList>
    </citation>
    <scope>NUCLEOTIDE SEQUENCE</scope>
</reference>
<proteinExistence type="predicted"/>
<evidence type="ECO:0000313" key="2">
    <source>
        <dbReference type="EMBL" id="CAB5079559.1"/>
    </source>
</evidence>
<accession>A0A6J7VJL0</accession>
<organism evidence="2">
    <name type="scientific">uncultured Caudovirales phage</name>
    <dbReference type="NCBI Taxonomy" id="2100421"/>
    <lineage>
        <taxon>Viruses</taxon>
        <taxon>Duplodnaviria</taxon>
        <taxon>Heunggongvirae</taxon>
        <taxon>Uroviricota</taxon>
        <taxon>Caudoviricetes</taxon>
        <taxon>Peduoviridae</taxon>
        <taxon>Maltschvirus</taxon>
        <taxon>Maltschvirus maltsch</taxon>
    </lineage>
</organism>
<feature type="region of interest" description="Disordered" evidence="1">
    <location>
        <begin position="61"/>
        <end position="83"/>
    </location>
</feature>
<name>A0A6J7VJL0_9CAUD</name>
<gene>
    <name evidence="2" type="ORF">UFOVP143_27</name>
</gene>
<feature type="compositionally biased region" description="Basic and acidic residues" evidence="1">
    <location>
        <begin position="62"/>
        <end position="72"/>
    </location>
</feature>
<dbReference type="EMBL" id="LR798191">
    <property type="protein sequence ID" value="CAB5079559.1"/>
    <property type="molecule type" value="Genomic_DNA"/>
</dbReference>
<evidence type="ECO:0000256" key="1">
    <source>
        <dbReference type="SAM" id="MobiDB-lite"/>
    </source>
</evidence>
<sequence>MTAYARIITIGRNDTLPKVVSLPIGVGVDGRTISWPLTVQHDEIICPGCLGWGSIETWDGNPGHRSESERCTQCDGNGIVEAE</sequence>